<name>A0A2M9ZQS1_9LEPT</name>
<dbReference type="InterPro" id="IPR050218">
    <property type="entry name" value="LptD"/>
</dbReference>
<protein>
    <recommendedName>
        <fullName evidence="6">LPS-assembly protein LptD</fullName>
    </recommendedName>
</protein>
<evidence type="ECO:0000313" key="4">
    <source>
        <dbReference type="Proteomes" id="UP000231962"/>
    </source>
</evidence>
<proteinExistence type="predicted"/>
<dbReference type="PANTHER" id="PTHR30189">
    <property type="entry name" value="LPS-ASSEMBLY PROTEIN"/>
    <property type="match status" value="1"/>
</dbReference>
<accession>A0A2M9ZQS1</accession>
<evidence type="ECO:0000313" key="2">
    <source>
        <dbReference type="EMBL" id="PJZ70558.1"/>
    </source>
</evidence>
<feature type="chain" id="PRO_5014677111" description="LPS-assembly protein LptD" evidence="1">
    <location>
        <begin position="23"/>
        <end position="982"/>
    </location>
</feature>
<dbReference type="PANTHER" id="PTHR30189:SF1">
    <property type="entry name" value="LPS-ASSEMBLY PROTEIN LPTD"/>
    <property type="match status" value="1"/>
</dbReference>
<feature type="signal peptide" evidence="1">
    <location>
        <begin position="1"/>
        <end position="22"/>
    </location>
</feature>
<dbReference type="Proteomes" id="UP000231990">
    <property type="component" value="Unassembled WGS sequence"/>
</dbReference>
<evidence type="ECO:0000313" key="5">
    <source>
        <dbReference type="Proteomes" id="UP000231990"/>
    </source>
</evidence>
<dbReference type="GO" id="GO:1990351">
    <property type="term" value="C:transporter complex"/>
    <property type="evidence" value="ECO:0007669"/>
    <property type="project" value="TreeGrafter"/>
</dbReference>
<dbReference type="GO" id="GO:0009279">
    <property type="term" value="C:cell outer membrane"/>
    <property type="evidence" value="ECO:0007669"/>
    <property type="project" value="TreeGrafter"/>
</dbReference>
<dbReference type="EMBL" id="NPDY01000003">
    <property type="protein sequence ID" value="PJZ70558.1"/>
    <property type="molecule type" value="Genomic_DNA"/>
</dbReference>
<reference evidence="4 5" key="1">
    <citation type="submission" date="2017-07" db="EMBL/GenBank/DDBJ databases">
        <title>Leptospira spp. isolated from tropical soils.</title>
        <authorList>
            <person name="Thibeaux R."/>
            <person name="Iraola G."/>
            <person name="Ferres I."/>
            <person name="Bierque E."/>
            <person name="Girault D."/>
            <person name="Soupe-Gilbert M.-E."/>
            <person name="Picardeau M."/>
            <person name="Goarant C."/>
        </authorList>
    </citation>
    <scope>NUCLEOTIDE SEQUENCE [LARGE SCALE GENOMIC DNA]</scope>
    <source>
        <strain evidence="3 5">FH1-B-B1</strain>
        <strain evidence="2 4">FH1-B-C1</strain>
    </source>
</reference>
<dbReference type="Proteomes" id="UP000231962">
    <property type="component" value="Unassembled WGS sequence"/>
</dbReference>
<evidence type="ECO:0000313" key="3">
    <source>
        <dbReference type="EMBL" id="PJZ74394.1"/>
    </source>
</evidence>
<keyword evidence="4" id="KW-1185">Reference proteome</keyword>
<evidence type="ECO:0008006" key="6">
    <source>
        <dbReference type="Google" id="ProtNLM"/>
    </source>
</evidence>
<keyword evidence="1" id="KW-0732">Signal</keyword>
<evidence type="ECO:0000256" key="1">
    <source>
        <dbReference type="SAM" id="SignalP"/>
    </source>
</evidence>
<dbReference type="OrthoDB" id="9810758at2"/>
<dbReference type="EMBL" id="NPDZ01000002">
    <property type="protein sequence ID" value="PJZ74394.1"/>
    <property type="molecule type" value="Genomic_DNA"/>
</dbReference>
<dbReference type="RefSeq" id="WP_100713126.1">
    <property type="nucleotide sequence ID" value="NZ_NPDY01000003.1"/>
</dbReference>
<comment type="caution">
    <text evidence="3">The sequence shown here is derived from an EMBL/GenBank/DDBJ whole genome shotgun (WGS) entry which is preliminary data.</text>
</comment>
<sequence>MRHWLRTITIALLLPCGMWAQSADPPFPFPSSESKEEDQPKTITKTRNRLLQKSIENLTEREVDEQLENLGLSKEGSIYTRRKRLKAALEEAEQTAQPEVNLPQAPKKDLPLVIENAAEGELVRVDKTKGGVLVLRGRVRLKLRSGVLEAETISVDADRQEIYAEGGIKFNDGRAKIEGDKFIYDYKLDKGVVYHTKGSIAPAYFFGEKIKKLDDKRYMLEMGYFTACNAEKPHYSFKVSKVVVYEDKTVLATNVRYQVGSTTVFWLPVLYNSNLGNGWLTQAGKNNTQGFFLQNSYQWSVIPSWSLAPMGYKFRADFYEKTGQAFQLEMWKQSQSLNYLIDVGYANHKNYQITNAFEDRFRNLGLGTTAVTNQVDRGELIPNSGLPYRKIGEDTEPWWKARIFLNSKTYNTEKDVTRNISLQYENYSNRLFEYEYGNRYQPNNSLNSLYTFRDVRYGYIRNTLEWKLDYAENRGDLSVNVNMKRNMLFYLLTPQDKSGYFPTVDVLPSVTVKNSSEIGRLPYFDAPVYWDVYLTNTLLRFYGAPVREKLRVAAPNGSYEDPFGDYKENLLRTQTFIQGETGFRTAMSLGSYVSFSPNVYYGAKKQSATLPTSGGTTPASFTSLERYLARESYQYIRTNTNLRIGAPVFFFNATYRKLEAEKPELQDPVLMKNRQHEVELSLESYAFENFEISLRSIRDLRNFSPDYQPQPTNKERWYFTVLRFSGYVDFLEGFRKRKATLLERKRSFFTGIFVNNDFVYHTPLGKPLSNNLTLSYKLGGFRFPLIRYIRELEAGGTWYHVYSAPAVDNYRIFIKANIDINRFLGFESELDSRVTEPWRYTGQTDNYYYNRYVLGQDPTAPFTTMNGTPTSFGQDIVNGTGLNGQQSRQTTALNINRFMGILRYNLHTWNFRLGYSMDLRGVPGGTNASSQVTFYDQSVFFSVSLTDFTLGQEDTSQLTRVRLFRFRKRPFQSGYTEGVSSQ</sequence>
<gene>
    <name evidence="2" type="ORF">CH360_06120</name>
    <name evidence="3" type="ORF">CH373_05700</name>
</gene>
<dbReference type="AlphaFoldDB" id="A0A2M9ZQS1"/>
<organism evidence="3 5">
    <name type="scientific">Leptospira perolatii</name>
    <dbReference type="NCBI Taxonomy" id="2023191"/>
    <lineage>
        <taxon>Bacteria</taxon>
        <taxon>Pseudomonadati</taxon>
        <taxon>Spirochaetota</taxon>
        <taxon>Spirochaetia</taxon>
        <taxon>Leptospirales</taxon>
        <taxon>Leptospiraceae</taxon>
        <taxon>Leptospira</taxon>
    </lineage>
</organism>